<dbReference type="AlphaFoldDB" id="A0A382UY55"/>
<dbReference type="Pfam" id="PF02527">
    <property type="entry name" value="GidB"/>
    <property type="match status" value="1"/>
</dbReference>
<gene>
    <name evidence="4" type="ORF">METZ01_LOCUS392056</name>
</gene>
<dbReference type="InterPro" id="IPR003682">
    <property type="entry name" value="rRNA_ssu_MeTfrase_G"/>
</dbReference>
<accession>A0A382UY55</accession>
<reference evidence="4" key="1">
    <citation type="submission" date="2018-05" db="EMBL/GenBank/DDBJ databases">
        <authorList>
            <person name="Lanie J.A."/>
            <person name="Ng W.-L."/>
            <person name="Kazmierczak K.M."/>
            <person name="Andrzejewski T.M."/>
            <person name="Davidsen T.M."/>
            <person name="Wayne K.J."/>
            <person name="Tettelin H."/>
            <person name="Glass J.I."/>
            <person name="Rusch D."/>
            <person name="Podicherti R."/>
            <person name="Tsui H.-C.T."/>
            <person name="Winkler M.E."/>
        </authorList>
    </citation>
    <scope>NUCLEOTIDE SEQUENCE</scope>
</reference>
<evidence type="ECO:0000256" key="3">
    <source>
        <dbReference type="ARBA" id="ARBA00022679"/>
    </source>
</evidence>
<dbReference type="EMBL" id="UINC01147717">
    <property type="protein sequence ID" value="SVD39202.1"/>
    <property type="molecule type" value="Genomic_DNA"/>
</dbReference>
<feature type="non-terminal residue" evidence="4">
    <location>
        <position position="1"/>
    </location>
</feature>
<sequence length="122" mass="13918">MEDNSDSFIKMNPDVSRETIEKLKIYRELIIDEKINLVSKRDKEVLWLRHFHDSLRILGLISAKNSKIIDIGTGAGLPGIPVALCLKDNGNQIYLCESKKKKVDFLLKCKEKLAISNIEVIH</sequence>
<proteinExistence type="predicted"/>
<organism evidence="4">
    <name type="scientific">marine metagenome</name>
    <dbReference type="NCBI Taxonomy" id="408172"/>
    <lineage>
        <taxon>unclassified sequences</taxon>
        <taxon>metagenomes</taxon>
        <taxon>ecological metagenomes</taxon>
    </lineage>
</organism>
<dbReference type="PANTHER" id="PTHR31760:SF0">
    <property type="entry name" value="S-ADENOSYL-L-METHIONINE-DEPENDENT METHYLTRANSFERASES SUPERFAMILY PROTEIN"/>
    <property type="match status" value="1"/>
</dbReference>
<evidence type="ECO:0008006" key="5">
    <source>
        <dbReference type="Google" id="ProtNLM"/>
    </source>
</evidence>
<evidence type="ECO:0000313" key="4">
    <source>
        <dbReference type="EMBL" id="SVD39202.1"/>
    </source>
</evidence>
<dbReference type="Gene3D" id="3.40.50.150">
    <property type="entry name" value="Vaccinia Virus protein VP39"/>
    <property type="match status" value="1"/>
</dbReference>
<dbReference type="PANTHER" id="PTHR31760">
    <property type="entry name" value="S-ADENOSYL-L-METHIONINE-DEPENDENT METHYLTRANSFERASES SUPERFAMILY PROTEIN"/>
    <property type="match status" value="1"/>
</dbReference>
<feature type="non-terminal residue" evidence="4">
    <location>
        <position position="122"/>
    </location>
</feature>
<keyword evidence="3" id="KW-0808">Transferase</keyword>
<name>A0A382UY55_9ZZZZ</name>
<dbReference type="GO" id="GO:0005829">
    <property type="term" value="C:cytosol"/>
    <property type="evidence" value="ECO:0007669"/>
    <property type="project" value="TreeGrafter"/>
</dbReference>
<keyword evidence="1" id="KW-0963">Cytoplasm</keyword>
<evidence type="ECO:0000256" key="2">
    <source>
        <dbReference type="ARBA" id="ARBA00022552"/>
    </source>
</evidence>
<dbReference type="InterPro" id="IPR029063">
    <property type="entry name" value="SAM-dependent_MTases_sf"/>
</dbReference>
<dbReference type="GO" id="GO:0070043">
    <property type="term" value="F:rRNA (guanine-N7-)-methyltransferase activity"/>
    <property type="evidence" value="ECO:0007669"/>
    <property type="project" value="TreeGrafter"/>
</dbReference>
<dbReference type="SUPFAM" id="SSF53335">
    <property type="entry name" value="S-adenosyl-L-methionine-dependent methyltransferases"/>
    <property type="match status" value="1"/>
</dbReference>
<keyword evidence="2" id="KW-0698">rRNA processing</keyword>
<protein>
    <recommendedName>
        <fullName evidence="5">16S rRNA (Guanine(527)-N(7))-methyltransferase RsmG</fullName>
    </recommendedName>
</protein>
<evidence type="ECO:0000256" key="1">
    <source>
        <dbReference type="ARBA" id="ARBA00022490"/>
    </source>
</evidence>